<evidence type="ECO:0000313" key="11">
    <source>
        <dbReference type="Proteomes" id="UP000541610"/>
    </source>
</evidence>
<dbReference type="SUPFAM" id="SSF56672">
    <property type="entry name" value="DNA/RNA polymerases"/>
    <property type="match status" value="1"/>
</dbReference>
<keyword evidence="6" id="KW-0695">RNA-directed DNA polymerase</keyword>
<dbReference type="InterPro" id="IPR036397">
    <property type="entry name" value="RNaseH_sf"/>
</dbReference>
<dbReference type="InterPro" id="IPR008042">
    <property type="entry name" value="Retrotrans_Pao"/>
</dbReference>
<gene>
    <name evidence="10" type="ORF">FOZ60_012776</name>
</gene>
<dbReference type="GO" id="GO:0008270">
    <property type="term" value="F:zinc ion binding"/>
    <property type="evidence" value="ECO:0007669"/>
    <property type="project" value="InterPro"/>
</dbReference>
<dbReference type="Pfam" id="PF00078">
    <property type="entry name" value="RVT_1"/>
    <property type="match status" value="1"/>
</dbReference>
<dbReference type="OrthoDB" id="414640at2759"/>
<evidence type="ECO:0000259" key="9">
    <source>
        <dbReference type="PROSITE" id="PS50994"/>
    </source>
</evidence>
<feature type="region of interest" description="Disordered" evidence="7">
    <location>
        <begin position="1476"/>
        <end position="1496"/>
    </location>
</feature>
<dbReference type="PROSITE" id="PS50994">
    <property type="entry name" value="INTEGRASE"/>
    <property type="match status" value="1"/>
</dbReference>
<dbReference type="Gene3D" id="3.30.70.270">
    <property type="match status" value="1"/>
</dbReference>
<feature type="compositionally biased region" description="Basic and acidic residues" evidence="7">
    <location>
        <begin position="18"/>
        <end position="35"/>
    </location>
</feature>
<dbReference type="CDD" id="cd00303">
    <property type="entry name" value="retropepsin_like"/>
    <property type="match status" value="1"/>
</dbReference>
<dbReference type="GO" id="GO:0004519">
    <property type="term" value="F:endonuclease activity"/>
    <property type="evidence" value="ECO:0007669"/>
    <property type="project" value="UniProtKB-KW"/>
</dbReference>
<evidence type="ECO:0000256" key="6">
    <source>
        <dbReference type="ARBA" id="ARBA00022918"/>
    </source>
</evidence>
<dbReference type="Gene3D" id="2.40.70.10">
    <property type="entry name" value="Acid Proteases"/>
    <property type="match status" value="1"/>
</dbReference>
<dbReference type="InterPro" id="IPR000477">
    <property type="entry name" value="RT_dom"/>
</dbReference>
<dbReference type="Pfam" id="PF00665">
    <property type="entry name" value="rve"/>
    <property type="match status" value="1"/>
</dbReference>
<evidence type="ECO:0000256" key="1">
    <source>
        <dbReference type="ARBA" id="ARBA00022679"/>
    </source>
</evidence>
<feature type="region of interest" description="Disordered" evidence="7">
    <location>
        <begin position="1"/>
        <end position="62"/>
    </location>
</feature>
<evidence type="ECO:0000256" key="7">
    <source>
        <dbReference type="SAM" id="MobiDB-lite"/>
    </source>
</evidence>
<feature type="compositionally biased region" description="Acidic residues" evidence="7">
    <location>
        <begin position="1888"/>
        <end position="1898"/>
    </location>
</feature>
<dbReference type="InterPro" id="IPR001995">
    <property type="entry name" value="Peptidase_A2_cat"/>
</dbReference>
<feature type="domain" description="Integrase catalytic" evidence="9">
    <location>
        <begin position="949"/>
        <end position="1120"/>
    </location>
</feature>
<evidence type="ECO:0000313" key="10">
    <source>
        <dbReference type="EMBL" id="KAF4680939.1"/>
    </source>
</evidence>
<dbReference type="InterPro" id="IPR001878">
    <property type="entry name" value="Znf_CCHC"/>
</dbReference>
<dbReference type="InterPro" id="IPR001969">
    <property type="entry name" value="Aspartic_peptidase_AS"/>
</dbReference>
<feature type="region of interest" description="Disordered" evidence="7">
    <location>
        <begin position="1888"/>
        <end position="1941"/>
    </location>
</feature>
<evidence type="ECO:0000259" key="8">
    <source>
        <dbReference type="PROSITE" id="PS50175"/>
    </source>
</evidence>
<dbReference type="PANTHER" id="PTHR37984:SF5">
    <property type="entry name" value="PROTEIN NYNRIN-LIKE"/>
    <property type="match status" value="1"/>
</dbReference>
<evidence type="ECO:0000256" key="2">
    <source>
        <dbReference type="ARBA" id="ARBA00022695"/>
    </source>
</evidence>
<dbReference type="PANTHER" id="PTHR37984">
    <property type="entry name" value="PROTEIN CBG26694"/>
    <property type="match status" value="1"/>
</dbReference>
<sequence length="1995" mass="225032">MSSSSSSTPEKTGGFSHVDLKAVEPEEDGAQRPTEDVTATTGGSRKAKKKKKMKSKHGKGEESVQAVATVCTRCNVAGHSAAYCRSDAADIVKNRCYVCSDKSHRANQCPKDKSVVYCERCSLKGHVAGVCRLPWSLIPAVKTATNSTTRSGPEQPPQPSGDFSTKIGYKAEGDASQPSAGQPANQPTAAAVRWEDCETQSIAKLDLSKGLLYACVRVYSKTREPVVLQGLLDTGASISFIDSKLASELEAKGAGIVEKLGKPFACKLAESSVRYVDSVWKCSIEQKVRDGSSGWTPVQFFLMPNIQHPGAIIGRDLFETFGYCVGKLTSCSSSTLCLMEADPFLASVGPRDQDSSRRLVVSCDHVKKDDCSTTVGQCAAVKEVDYKTYEGRMATLEWKSASRPPRSYGAAVKRAQRLEHSLRKRGGQAMVDKYTEQFEGWLQSGFIRKVDDSVVLHYLFHHPVIREGHATTPIRPVINGQSLDPYLRETECDLMHITDIITQWRQSDHWVSTDLSKAFLRIQLAAASQPFLGIYWGKSSYVFCVLPFGLGMSPSWLTANVREVLRRLSSEGEFIGKVLPYMDDLLLLVKDGDQIHTQQRLLVQRCEADGFPIAISKEVWCTQPEHATILGVHWHGSTHDTIGVSFKCPTPTPSTRRELLSVTNALYDPLGLMIEWDMAGRLLMRAAATFDWDTPLPSDLQEKARSFVEKLTEAVRVFSVKRRIHCDRLIASENQAADDEGEDISIVGLNPGNQEEIDDDFNAFRVDAEEKETPLDHIIERHRHLLEGVRRWKTKALQKPYVAPSYHDAWMSLIRLRQSESEEISRIRSVLLGKSDDIMGMSAKKRRHIKASFGICSTTDVVIRRVRQDRSANIVNQVVVPSEDPLIKPLMRKYHYSRAHEGFEATSYALQQDVWWRGLRRDVRNFVRTCLTCRLVRGPKKHQVEPGLLHSVPSPWYAVGIDLTGPYNESVQGYRYLLTMTCLYSRFLVAVPLVDITSDSVVRACESTFKRLGIPSIIVGDNGRQFTGSKFRAYCSRNQVRHCLIPRYSPWLGGKYERSHQLLHRALVSLLHDECESGDSKDWVALLDDVLCVINSRPLRSSSSTTSQPVTPVELMMARKVTFPANPRLNADDYYPSHGLEPITLDPARGVYDHDYDAKRDARESVREDLKNRFESIWEDMRERSRSEQIRANAGRSPQVISEGDWVFIPRPKRHKLDLQWKGPYKVQNVDGVRVSVTAGDQVIVDSIHNVLKVELEVMPTWCTRKGASRGVLKPGMLVWFGEAEAGMVIESRGQEVLLHMMKINRKFNREFEVKSLYFDERSGSIWAYPYDHNGLPSAGEGIPSDRKPLLRSRSFDPRDDGKNWRVLNVKRKTGCLTYRSTKWIEDWIGEDNLCACRDVTRKDLHACTSPPLAVSVVQLVDGIYYGSEVVSVSAKRLYVEDVEPSEATVCNCSVTVVDAAEFSLRRRSDFPRPYSMCGSPSRHKKTPSTEKNVVDDKPKPYVVRKLFSQFCHKSNENQWISVYDHYSLYYENSTKGKASIVKAFEQGELKNGTGHQYNGADYKQNGETVLPAVVVQMRRQGLDGARDSRKIGAPGKYVNIYSMPVDPAVSACVAALCLGWKMNFKEAVEWMVYCTHGLMDSQCYFCTPYIEVKDGKQKASSYVDRREYGTHRESEEHLAQEKIMKYYAIGWYSVTQAIVEGFRICHCLDYPRWNSRGGAKTTLAGARLSDLTEGTYYPSSSSIKCALCDKSPASVWKITEHWCGGFKGQKISQHNTAVMGFLDAHGYNGTRTASTVYLEGRPNAICNEKGCAMSLWQTSMKSRERDWLCDTAMGIRLLKTDVYKEMVQVLRNSGNVSWVPTVDYFFPTNYESVLFDPVDLGRVTDANLEEDNNDSSDDWDRKKTEGEWVSSSPNRKDSDDEYYDSKEEWEEDGDHTGESSLPLREQILELRSMMIDQQSILDRLSRDVSDLTIRVMNPLPRQRDNRRSKSYQRW</sequence>
<dbReference type="Gene3D" id="1.10.340.70">
    <property type="match status" value="1"/>
</dbReference>
<dbReference type="Gene3D" id="3.10.10.10">
    <property type="entry name" value="HIV Type 1 Reverse Transcriptase, subunit A, domain 1"/>
    <property type="match status" value="1"/>
</dbReference>
<dbReference type="InterPro" id="IPR012337">
    <property type="entry name" value="RNaseH-like_sf"/>
</dbReference>
<dbReference type="GO" id="GO:0015074">
    <property type="term" value="P:DNA integration"/>
    <property type="evidence" value="ECO:0007669"/>
    <property type="project" value="InterPro"/>
</dbReference>
<organism evidence="10 11">
    <name type="scientific">Perkinsus olseni</name>
    <name type="common">Perkinsus atlanticus</name>
    <dbReference type="NCBI Taxonomy" id="32597"/>
    <lineage>
        <taxon>Eukaryota</taxon>
        <taxon>Sar</taxon>
        <taxon>Alveolata</taxon>
        <taxon>Perkinsozoa</taxon>
        <taxon>Perkinsea</taxon>
        <taxon>Perkinsida</taxon>
        <taxon>Perkinsidae</taxon>
        <taxon>Perkinsus</taxon>
    </lineage>
</organism>
<dbReference type="PROSITE" id="PS00141">
    <property type="entry name" value="ASP_PROTEASE"/>
    <property type="match status" value="1"/>
</dbReference>
<dbReference type="SMART" id="SM00343">
    <property type="entry name" value="ZnF_C2HC"/>
    <property type="match status" value="3"/>
</dbReference>
<dbReference type="InterPro" id="IPR036875">
    <property type="entry name" value="Znf_CCHC_sf"/>
</dbReference>
<dbReference type="SUPFAM" id="SSF57756">
    <property type="entry name" value="Retrovirus zinc finger-like domains"/>
    <property type="match status" value="1"/>
</dbReference>
<feature type="compositionally biased region" description="Basic and acidic residues" evidence="7">
    <location>
        <begin position="1915"/>
        <end position="1927"/>
    </location>
</feature>
<dbReference type="Gene3D" id="3.30.420.10">
    <property type="entry name" value="Ribonuclease H-like superfamily/Ribonuclease H"/>
    <property type="match status" value="1"/>
</dbReference>
<feature type="compositionally biased region" description="Polar residues" evidence="7">
    <location>
        <begin position="176"/>
        <end position="188"/>
    </location>
</feature>
<keyword evidence="5" id="KW-0378">Hydrolase</keyword>
<dbReference type="GO" id="GO:0003964">
    <property type="term" value="F:RNA-directed DNA polymerase activity"/>
    <property type="evidence" value="ECO:0007669"/>
    <property type="project" value="UniProtKB-KW"/>
</dbReference>
<dbReference type="GO" id="GO:0003676">
    <property type="term" value="F:nucleic acid binding"/>
    <property type="evidence" value="ECO:0007669"/>
    <property type="project" value="InterPro"/>
</dbReference>
<dbReference type="InterPro" id="IPR050951">
    <property type="entry name" value="Retrovirus_Pol_polyprotein"/>
</dbReference>
<comment type="caution">
    <text evidence="10">The sequence shown here is derived from an EMBL/GenBank/DDBJ whole genome shotgun (WGS) entry which is preliminary data.</text>
</comment>
<name>A0A7J6NAM1_PEROL</name>
<dbReference type="InterPro" id="IPR041588">
    <property type="entry name" value="Integrase_H2C2"/>
</dbReference>
<dbReference type="InterPro" id="IPR043502">
    <property type="entry name" value="DNA/RNA_pol_sf"/>
</dbReference>
<dbReference type="Pfam" id="PF05380">
    <property type="entry name" value="Peptidase_A17"/>
    <property type="match status" value="1"/>
</dbReference>
<dbReference type="EMBL" id="JABANP010000558">
    <property type="protein sequence ID" value="KAF4680939.1"/>
    <property type="molecule type" value="Genomic_DNA"/>
</dbReference>
<dbReference type="SUPFAM" id="SSF53098">
    <property type="entry name" value="Ribonuclease H-like"/>
    <property type="match status" value="1"/>
</dbReference>
<reference evidence="10 11" key="1">
    <citation type="submission" date="2020-04" db="EMBL/GenBank/DDBJ databases">
        <title>Perkinsus olseni comparative genomics.</title>
        <authorList>
            <person name="Bogema D.R."/>
        </authorList>
    </citation>
    <scope>NUCLEOTIDE SEQUENCE [LARGE SCALE GENOMIC DNA]</scope>
    <source>
        <strain evidence="10">00978-12</strain>
    </source>
</reference>
<dbReference type="PROSITE" id="PS50175">
    <property type="entry name" value="ASP_PROT_RETROV"/>
    <property type="match status" value="1"/>
</dbReference>
<dbReference type="InterPro" id="IPR021109">
    <property type="entry name" value="Peptidase_aspartic_dom_sf"/>
</dbReference>
<keyword evidence="4" id="KW-0255">Endonuclease</keyword>
<keyword evidence="1" id="KW-0808">Transferase</keyword>
<feature type="compositionally biased region" description="Basic residues" evidence="7">
    <location>
        <begin position="45"/>
        <end position="57"/>
    </location>
</feature>
<proteinExistence type="predicted"/>
<feature type="domain" description="Peptidase A2" evidence="8">
    <location>
        <begin position="228"/>
        <end position="317"/>
    </location>
</feature>
<protein>
    <submittedName>
        <fullName evidence="10">Uncharacterized protein</fullName>
    </submittedName>
</protein>
<evidence type="ECO:0000256" key="5">
    <source>
        <dbReference type="ARBA" id="ARBA00022801"/>
    </source>
</evidence>
<dbReference type="Pfam" id="PF17921">
    <property type="entry name" value="Integrase_H2C2"/>
    <property type="match status" value="1"/>
</dbReference>
<dbReference type="InterPro" id="IPR043128">
    <property type="entry name" value="Rev_trsase/Diguanyl_cyclase"/>
</dbReference>
<keyword evidence="3" id="KW-0540">Nuclease</keyword>
<dbReference type="GO" id="GO:0006508">
    <property type="term" value="P:proteolysis"/>
    <property type="evidence" value="ECO:0007669"/>
    <property type="project" value="InterPro"/>
</dbReference>
<dbReference type="GO" id="GO:0004190">
    <property type="term" value="F:aspartic-type endopeptidase activity"/>
    <property type="evidence" value="ECO:0007669"/>
    <property type="project" value="InterPro"/>
</dbReference>
<feature type="region of interest" description="Disordered" evidence="7">
    <location>
        <begin position="144"/>
        <end position="189"/>
    </location>
</feature>
<accession>A0A7J6NAM1</accession>
<evidence type="ECO:0000256" key="4">
    <source>
        <dbReference type="ARBA" id="ARBA00022759"/>
    </source>
</evidence>
<dbReference type="Proteomes" id="UP000541610">
    <property type="component" value="Unassembled WGS sequence"/>
</dbReference>
<dbReference type="Gene3D" id="4.10.60.10">
    <property type="entry name" value="Zinc finger, CCHC-type"/>
    <property type="match status" value="1"/>
</dbReference>
<evidence type="ECO:0000256" key="3">
    <source>
        <dbReference type="ARBA" id="ARBA00022722"/>
    </source>
</evidence>
<dbReference type="InterPro" id="IPR001584">
    <property type="entry name" value="Integrase_cat-core"/>
</dbReference>
<keyword evidence="2" id="KW-0548">Nucleotidyltransferase</keyword>